<reference evidence="2 3" key="1">
    <citation type="submission" date="2019-05" db="EMBL/GenBank/DDBJ databases">
        <title>Another draft genome of Portunus trituberculatus and its Hox gene families provides insights of decapod evolution.</title>
        <authorList>
            <person name="Jeong J.-H."/>
            <person name="Song I."/>
            <person name="Kim S."/>
            <person name="Choi T."/>
            <person name="Kim D."/>
            <person name="Ryu S."/>
            <person name="Kim W."/>
        </authorList>
    </citation>
    <scope>NUCLEOTIDE SEQUENCE [LARGE SCALE GENOMIC DNA]</scope>
    <source>
        <tissue evidence="2">Muscle</tissue>
    </source>
</reference>
<evidence type="ECO:0000313" key="2">
    <source>
        <dbReference type="EMBL" id="MPC61994.1"/>
    </source>
</evidence>
<sequence>MRASVVQALTKLRAGDIGALDGTLLFREAGRQGNNARTQKILNLEEEDEKEEEEEEEEEMGKGCGFLKGRKKISRFSG</sequence>
<accession>A0A5B7GZD1</accession>
<name>A0A5B7GZD1_PORTR</name>
<keyword evidence="1" id="KW-0175">Coiled coil</keyword>
<dbReference type="EMBL" id="VSRR010019190">
    <property type="protein sequence ID" value="MPC61994.1"/>
    <property type="molecule type" value="Genomic_DNA"/>
</dbReference>
<keyword evidence="3" id="KW-1185">Reference proteome</keyword>
<dbReference type="Proteomes" id="UP000324222">
    <property type="component" value="Unassembled WGS sequence"/>
</dbReference>
<gene>
    <name evidence="2" type="ORF">E2C01_056073</name>
</gene>
<feature type="coiled-coil region" evidence="1">
    <location>
        <begin position="34"/>
        <end position="61"/>
    </location>
</feature>
<proteinExistence type="predicted"/>
<organism evidence="2 3">
    <name type="scientific">Portunus trituberculatus</name>
    <name type="common">Swimming crab</name>
    <name type="synonym">Neptunus trituberculatus</name>
    <dbReference type="NCBI Taxonomy" id="210409"/>
    <lineage>
        <taxon>Eukaryota</taxon>
        <taxon>Metazoa</taxon>
        <taxon>Ecdysozoa</taxon>
        <taxon>Arthropoda</taxon>
        <taxon>Crustacea</taxon>
        <taxon>Multicrustacea</taxon>
        <taxon>Malacostraca</taxon>
        <taxon>Eumalacostraca</taxon>
        <taxon>Eucarida</taxon>
        <taxon>Decapoda</taxon>
        <taxon>Pleocyemata</taxon>
        <taxon>Brachyura</taxon>
        <taxon>Eubrachyura</taxon>
        <taxon>Portunoidea</taxon>
        <taxon>Portunidae</taxon>
        <taxon>Portuninae</taxon>
        <taxon>Portunus</taxon>
    </lineage>
</organism>
<evidence type="ECO:0000313" key="3">
    <source>
        <dbReference type="Proteomes" id="UP000324222"/>
    </source>
</evidence>
<evidence type="ECO:0000256" key="1">
    <source>
        <dbReference type="SAM" id="Coils"/>
    </source>
</evidence>
<dbReference type="AlphaFoldDB" id="A0A5B7GZD1"/>
<protein>
    <submittedName>
        <fullName evidence="2">Uncharacterized protein</fullName>
    </submittedName>
</protein>
<comment type="caution">
    <text evidence="2">The sequence shown here is derived from an EMBL/GenBank/DDBJ whole genome shotgun (WGS) entry which is preliminary data.</text>
</comment>